<evidence type="ECO:0000256" key="1">
    <source>
        <dbReference type="SAM" id="MobiDB-lite"/>
    </source>
</evidence>
<evidence type="ECO:0000313" key="3">
    <source>
        <dbReference type="Proteomes" id="UP000076482"/>
    </source>
</evidence>
<dbReference type="Gene3D" id="1.10.1660.10">
    <property type="match status" value="1"/>
</dbReference>
<feature type="region of interest" description="Disordered" evidence="1">
    <location>
        <begin position="95"/>
        <end position="114"/>
    </location>
</feature>
<comment type="caution">
    <text evidence="2">The sequence shown here is derived from an EMBL/GenBank/DDBJ whole genome shotgun (WGS) entry which is preliminary data.</text>
</comment>
<dbReference type="AlphaFoldDB" id="A0A164QC00"/>
<dbReference type="EMBL" id="LJKE01000022">
    <property type="protein sequence ID" value="KZD70937.1"/>
    <property type="molecule type" value="Genomic_DNA"/>
</dbReference>
<name>A0A164QC00_BACCE</name>
<organism evidence="2 3">
    <name type="scientific">Bacillus cereus</name>
    <dbReference type="NCBI Taxonomy" id="1396"/>
    <lineage>
        <taxon>Bacteria</taxon>
        <taxon>Bacillati</taxon>
        <taxon>Bacillota</taxon>
        <taxon>Bacilli</taxon>
        <taxon>Bacillales</taxon>
        <taxon>Bacillaceae</taxon>
        <taxon>Bacillus</taxon>
        <taxon>Bacillus cereus group</taxon>
    </lineage>
</organism>
<accession>A0A164QC00</accession>
<sequence length="289" mass="33569">MTDINRPDPNLINEYIYSTKEVAEKIGIKDVTVRKYSQALEKHGYQIFKDGNDRKFYERDIEVLKRLSAGVFENNKKLKLEDAARFFANQQLKESKGNISPTNTGVSSPDMNKGVSEGDMNVLGGDTEGDKGLTQKNGLAVHTEEIEIVEEIKKEYMLQREMFSKLQTVMIQSIERENRKDELIEKQTSFMREQQEKIDSSVTREIIKEQVIEEQRKIIEEQQKVMSEMAAVLEANSKQLRGNQKALEANTDIMYETRKERQKHDKQLENEKIESLEKPSFFKRMFGKS</sequence>
<dbReference type="RefSeq" id="WP_063260157.1">
    <property type="nucleotide sequence ID" value="NZ_LJKE01000022.1"/>
</dbReference>
<proteinExistence type="predicted"/>
<evidence type="ECO:0000313" key="2">
    <source>
        <dbReference type="EMBL" id="KZD70937.1"/>
    </source>
</evidence>
<evidence type="ECO:0008006" key="4">
    <source>
        <dbReference type="Google" id="ProtNLM"/>
    </source>
</evidence>
<dbReference type="Proteomes" id="UP000076482">
    <property type="component" value="Unassembled WGS sequence"/>
</dbReference>
<feature type="compositionally biased region" description="Polar residues" evidence="1">
    <location>
        <begin position="95"/>
        <end position="110"/>
    </location>
</feature>
<dbReference type="PATRIC" id="fig|1396.535.peg.4836"/>
<protein>
    <recommendedName>
        <fullName evidence="4">HTH merR-type domain-containing protein</fullName>
    </recommendedName>
</protein>
<reference evidence="2 3" key="1">
    <citation type="submission" date="2015-09" db="EMBL/GenBank/DDBJ databases">
        <title>Bacillus cereus food isolates.</title>
        <authorList>
            <person name="Boekhorst J."/>
        </authorList>
    </citation>
    <scope>NUCLEOTIDE SEQUENCE [LARGE SCALE GENOMIC DNA]</scope>
    <source>
        <strain evidence="2 3">B4088</strain>
    </source>
</reference>
<gene>
    <name evidence="2" type="ORF">B4088_0993</name>
</gene>